<dbReference type="OrthoDB" id="10500829at2759"/>
<proteinExistence type="predicted"/>
<dbReference type="Proteomes" id="UP000807025">
    <property type="component" value="Unassembled WGS sequence"/>
</dbReference>
<sequence>MDCQYPKLRGIRLPRVLSGPRDIYWVFDVLPILEFVEYTNRDERALERLYRPASVQWTCGHGQEWLADWEAYVVHIGDEIRGIGVDIASMYSPSK</sequence>
<evidence type="ECO:0000313" key="1">
    <source>
        <dbReference type="EMBL" id="KAF9492567.1"/>
    </source>
</evidence>
<evidence type="ECO:0000313" key="2">
    <source>
        <dbReference type="Proteomes" id="UP000807025"/>
    </source>
</evidence>
<accession>A0A9P5ZQE9</accession>
<name>A0A9P5ZQE9_PLEER</name>
<reference evidence="1" key="1">
    <citation type="submission" date="2020-11" db="EMBL/GenBank/DDBJ databases">
        <authorList>
            <consortium name="DOE Joint Genome Institute"/>
            <person name="Ahrendt S."/>
            <person name="Riley R."/>
            <person name="Andreopoulos W."/>
            <person name="Labutti K."/>
            <person name="Pangilinan J."/>
            <person name="Ruiz-Duenas F.J."/>
            <person name="Barrasa J.M."/>
            <person name="Sanchez-Garcia M."/>
            <person name="Camarero S."/>
            <person name="Miyauchi S."/>
            <person name="Serrano A."/>
            <person name="Linde D."/>
            <person name="Babiker R."/>
            <person name="Drula E."/>
            <person name="Ayuso-Fernandez I."/>
            <person name="Pacheco R."/>
            <person name="Padilla G."/>
            <person name="Ferreira P."/>
            <person name="Barriuso J."/>
            <person name="Kellner H."/>
            <person name="Castanera R."/>
            <person name="Alfaro M."/>
            <person name="Ramirez L."/>
            <person name="Pisabarro A.G."/>
            <person name="Kuo A."/>
            <person name="Tritt A."/>
            <person name="Lipzen A."/>
            <person name="He G."/>
            <person name="Yan M."/>
            <person name="Ng V."/>
            <person name="Cullen D."/>
            <person name="Martin F."/>
            <person name="Rosso M.-N."/>
            <person name="Henrissat B."/>
            <person name="Hibbett D."/>
            <person name="Martinez A.T."/>
            <person name="Grigoriev I.V."/>
        </authorList>
    </citation>
    <scope>NUCLEOTIDE SEQUENCE</scope>
    <source>
        <strain evidence="1">ATCC 90797</strain>
    </source>
</reference>
<gene>
    <name evidence="1" type="ORF">BDN71DRAFT_1509358</name>
</gene>
<dbReference type="AlphaFoldDB" id="A0A9P5ZQE9"/>
<comment type="caution">
    <text evidence="1">The sequence shown here is derived from an EMBL/GenBank/DDBJ whole genome shotgun (WGS) entry which is preliminary data.</text>
</comment>
<protein>
    <submittedName>
        <fullName evidence="1">Uncharacterized protein</fullName>
    </submittedName>
</protein>
<organism evidence="1 2">
    <name type="scientific">Pleurotus eryngii</name>
    <name type="common">Boletus of the steppes</name>
    <dbReference type="NCBI Taxonomy" id="5323"/>
    <lineage>
        <taxon>Eukaryota</taxon>
        <taxon>Fungi</taxon>
        <taxon>Dikarya</taxon>
        <taxon>Basidiomycota</taxon>
        <taxon>Agaricomycotina</taxon>
        <taxon>Agaricomycetes</taxon>
        <taxon>Agaricomycetidae</taxon>
        <taxon>Agaricales</taxon>
        <taxon>Pleurotineae</taxon>
        <taxon>Pleurotaceae</taxon>
        <taxon>Pleurotus</taxon>
    </lineage>
</organism>
<keyword evidence="2" id="KW-1185">Reference proteome</keyword>
<dbReference type="EMBL" id="MU154599">
    <property type="protein sequence ID" value="KAF9492567.1"/>
    <property type="molecule type" value="Genomic_DNA"/>
</dbReference>